<feature type="non-terminal residue" evidence="2">
    <location>
        <position position="1"/>
    </location>
</feature>
<dbReference type="GO" id="GO:0004565">
    <property type="term" value="F:beta-galactosidase activity"/>
    <property type="evidence" value="ECO:0007669"/>
    <property type="project" value="UniProtKB-EC"/>
</dbReference>
<feature type="compositionally biased region" description="Basic residues" evidence="1">
    <location>
        <begin position="36"/>
        <end position="52"/>
    </location>
</feature>
<protein>
    <submittedName>
        <fullName evidence="2">GH2</fullName>
        <ecNumber evidence="2">3.2.1.23</ecNumber>
    </submittedName>
</protein>
<feature type="compositionally biased region" description="Basic residues" evidence="1">
    <location>
        <begin position="171"/>
        <end position="184"/>
    </location>
</feature>
<feature type="compositionally biased region" description="Basic residues" evidence="1">
    <location>
        <begin position="374"/>
        <end position="384"/>
    </location>
</feature>
<accession>A0A6J4KVL7</accession>
<feature type="compositionally biased region" description="Gly residues" evidence="1">
    <location>
        <begin position="106"/>
        <end position="117"/>
    </location>
</feature>
<feature type="compositionally biased region" description="Basic and acidic residues" evidence="1">
    <location>
        <begin position="348"/>
        <end position="364"/>
    </location>
</feature>
<feature type="compositionally biased region" description="Low complexity" evidence="1">
    <location>
        <begin position="53"/>
        <end position="69"/>
    </location>
</feature>
<organism evidence="2">
    <name type="scientific">uncultured Gemmatimonadaceae bacterium</name>
    <dbReference type="NCBI Taxonomy" id="246130"/>
    <lineage>
        <taxon>Bacteria</taxon>
        <taxon>Pseudomonadati</taxon>
        <taxon>Gemmatimonadota</taxon>
        <taxon>Gemmatimonadia</taxon>
        <taxon>Gemmatimonadales</taxon>
        <taxon>Gemmatimonadaceae</taxon>
        <taxon>environmental samples</taxon>
    </lineage>
</organism>
<feature type="compositionally biased region" description="Basic and acidic residues" evidence="1">
    <location>
        <begin position="70"/>
        <end position="105"/>
    </location>
</feature>
<feature type="compositionally biased region" description="Low complexity" evidence="1">
    <location>
        <begin position="154"/>
        <end position="170"/>
    </location>
</feature>
<feature type="compositionally biased region" description="Low complexity" evidence="1">
    <location>
        <begin position="251"/>
        <end position="260"/>
    </location>
</feature>
<evidence type="ECO:0000313" key="2">
    <source>
        <dbReference type="EMBL" id="CAA9315479.1"/>
    </source>
</evidence>
<reference evidence="2" key="1">
    <citation type="submission" date="2020-02" db="EMBL/GenBank/DDBJ databases">
        <authorList>
            <person name="Meier V. D."/>
        </authorList>
    </citation>
    <scope>NUCLEOTIDE SEQUENCE</scope>
    <source>
        <strain evidence="2">AVDCRST_MAG40</strain>
    </source>
</reference>
<sequence length="612" mass="66787">DERGIRLYARAGRGGGARAVPQPPPAVGGQEQHVPAPRRRMALRSRPRRPRPARAVVPRSRVRGDGALARLDRGADRDGSRGAGVDRREPGGERRGSRRLVREGLRGAGRVGGGNGVRGADHLRRLRLRDARLAERRPPPHGRGGGGARRRVHVVQLRAAPRAPGAGQPPHRARRRLARPRHAARQAGVARLQARRHLVPGDQRPGAQRLDRAGRAEPPALAARRGERDRRRDGRVPGHHTRPRSRPLRPPARGLGAGRRPAARDRRRGAGARGGRGPPVPRARAARRRAVGPRVADAVPARRAAPRSQRPRVADREPLRPAYRGGARALVPPQRRAPLPRRHPLPAGHRDLRRDAAAHGRDAGARVQSGAGAHRGHRPARLRAGRRDGDAALGRGPEPTPAHGPQPRQPLGRAAAAPRTGRLAPVSGDPEPLQRGLGRRGHRHEPRDPRVRRAHLRPPPPALPAVPGRRQRRLAARLGRGAAPLRPAHGAQLPDGRRPLARRARPAGRGGPRRGGGAPARRRRPVLLRWPGPARGERVGRLRFRHVRRAGGTRHARGPHPRVQARTGAARDRRRRVHAGHERRGGEQRVARPADGRTPRARQAARLAYDRI</sequence>
<feature type="compositionally biased region" description="Basic and acidic residues" evidence="1">
    <location>
        <begin position="119"/>
        <end position="138"/>
    </location>
</feature>
<evidence type="ECO:0000256" key="1">
    <source>
        <dbReference type="SAM" id="MobiDB-lite"/>
    </source>
</evidence>
<feature type="compositionally biased region" description="Low complexity" evidence="1">
    <location>
        <begin position="476"/>
        <end position="488"/>
    </location>
</feature>
<dbReference type="EMBL" id="CADCTX010000369">
    <property type="protein sequence ID" value="CAA9315479.1"/>
    <property type="molecule type" value="Genomic_DNA"/>
</dbReference>
<gene>
    <name evidence="2" type="ORF">AVDCRST_MAG40-1211</name>
</gene>
<keyword evidence="2" id="KW-0326">Glycosidase</keyword>
<feature type="compositionally biased region" description="Gly residues" evidence="1">
    <location>
        <begin position="508"/>
        <end position="518"/>
    </location>
</feature>
<feature type="compositionally biased region" description="Pro residues" evidence="1">
    <location>
        <begin position="398"/>
        <end position="408"/>
    </location>
</feature>
<feature type="compositionally biased region" description="Basic residues" evidence="1">
    <location>
        <begin position="550"/>
        <end position="560"/>
    </location>
</feature>
<feature type="compositionally biased region" description="Low complexity" evidence="1">
    <location>
        <begin position="327"/>
        <end position="337"/>
    </location>
</feature>
<feature type="compositionally biased region" description="Basic residues" evidence="1">
    <location>
        <begin position="237"/>
        <end position="247"/>
    </location>
</feature>
<feature type="compositionally biased region" description="Basic and acidic residues" evidence="1">
    <location>
        <begin position="579"/>
        <end position="598"/>
    </location>
</feature>
<keyword evidence="2" id="KW-0378">Hydrolase</keyword>
<feature type="region of interest" description="Disordered" evidence="1">
    <location>
        <begin position="550"/>
        <end position="612"/>
    </location>
</feature>
<feature type="compositionally biased region" description="Basic and acidic residues" evidence="1">
    <location>
        <begin position="224"/>
        <end position="236"/>
    </location>
</feature>
<feature type="non-terminal residue" evidence="2">
    <location>
        <position position="612"/>
    </location>
</feature>
<feature type="region of interest" description="Disordered" evidence="1">
    <location>
        <begin position="1"/>
        <end position="524"/>
    </location>
</feature>
<dbReference type="AlphaFoldDB" id="A0A6J4KVL7"/>
<dbReference type="EC" id="3.2.1.23" evidence="2"/>
<feature type="compositionally biased region" description="Low complexity" evidence="1">
    <location>
        <begin position="292"/>
        <end position="308"/>
    </location>
</feature>
<name>A0A6J4KVL7_9BACT</name>
<proteinExistence type="predicted"/>